<dbReference type="AlphaFoldDB" id="A0A540K6K5"/>
<dbReference type="Proteomes" id="UP000315295">
    <property type="component" value="Unassembled WGS sequence"/>
</dbReference>
<accession>A0A540K6K5</accession>
<sequence>MANDQEIAEMSIKRRTKTLLKFKKVCRRQSMEEVRSEQESLSVINEDEELQSHEFIVGGLNHHVNFQSNLSDRCSSSSMLRPEKEAVWGPPPSPQPSSHEFLRGGLEVPTKSK</sequence>
<keyword evidence="3" id="KW-1185">Reference proteome</keyword>
<dbReference type="EMBL" id="VIEB01002376">
    <property type="protein sequence ID" value="TQD69864.1"/>
    <property type="molecule type" value="Genomic_DNA"/>
</dbReference>
<evidence type="ECO:0000256" key="1">
    <source>
        <dbReference type="SAM" id="MobiDB-lite"/>
    </source>
</evidence>
<proteinExistence type="predicted"/>
<comment type="caution">
    <text evidence="2">The sequence shown here is derived from an EMBL/GenBank/DDBJ whole genome shotgun (WGS) entry which is preliminary data.</text>
</comment>
<evidence type="ECO:0000313" key="3">
    <source>
        <dbReference type="Proteomes" id="UP000315295"/>
    </source>
</evidence>
<protein>
    <submittedName>
        <fullName evidence="2">Uncharacterized protein</fullName>
    </submittedName>
</protein>
<organism evidence="2 3">
    <name type="scientific">Malus baccata</name>
    <name type="common">Siberian crab apple</name>
    <name type="synonym">Pyrus baccata</name>
    <dbReference type="NCBI Taxonomy" id="106549"/>
    <lineage>
        <taxon>Eukaryota</taxon>
        <taxon>Viridiplantae</taxon>
        <taxon>Streptophyta</taxon>
        <taxon>Embryophyta</taxon>
        <taxon>Tracheophyta</taxon>
        <taxon>Spermatophyta</taxon>
        <taxon>Magnoliopsida</taxon>
        <taxon>eudicotyledons</taxon>
        <taxon>Gunneridae</taxon>
        <taxon>Pentapetalae</taxon>
        <taxon>rosids</taxon>
        <taxon>fabids</taxon>
        <taxon>Rosales</taxon>
        <taxon>Rosaceae</taxon>
        <taxon>Amygdaloideae</taxon>
        <taxon>Maleae</taxon>
        <taxon>Malus</taxon>
    </lineage>
</organism>
<name>A0A540K6K5_MALBA</name>
<evidence type="ECO:0000313" key="2">
    <source>
        <dbReference type="EMBL" id="TQD69864.1"/>
    </source>
</evidence>
<feature type="region of interest" description="Disordered" evidence="1">
    <location>
        <begin position="71"/>
        <end position="113"/>
    </location>
</feature>
<reference evidence="2 3" key="1">
    <citation type="journal article" date="2019" name="G3 (Bethesda)">
        <title>Sequencing of a Wild Apple (Malus baccata) Genome Unravels the Differences Between Cultivated and Wild Apple Species Regarding Disease Resistance and Cold Tolerance.</title>
        <authorList>
            <person name="Chen X."/>
        </authorList>
    </citation>
    <scope>NUCLEOTIDE SEQUENCE [LARGE SCALE GENOMIC DNA]</scope>
    <source>
        <strain evidence="3">cv. Shandingzi</strain>
        <tissue evidence="2">Leaves</tissue>
    </source>
</reference>
<gene>
    <name evidence="2" type="ORF">C1H46_044603</name>
</gene>